<dbReference type="InterPro" id="IPR018114">
    <property type="entry name" value="TRYPSIN_HIS"/>
</dbReference>
<dbReference type="InterPro" id="IPR043504">
    <property type="entry name" value="Peptidase_S1_PA_chymotrypsin"/>
</dbReference>
<dbReference type="CDD" id="cd00190">
    <property type="entry name" value="Tryp_SPc"/>
    <property type="match status" value="1"/>
</dbReference>
<dbReference type="SMART" id="SM00020">
    <property type="entry name" value="Tryp_SPc"/>
    <property type="match status" value="1"/>
</dbReference>
<organism evidence="10 11">
    <name type="scientific">Trichogramma kaykai</name>
    <dbReference type="NCBI Taxonomy" id="54128"/>
    <lineage>
        <taxon>Eukaryota</taxon>
        <taxon>Metazoa</taxon>
        <taxon>Ecdysozoa</taxon>
        <taxon>Arthropoda</taxon>
        <taxon>Hexapoda</taxon>
        <taxon>Insecta</taxon>
        <taxon>Pterygota</taxon>
        <taxon>Neoptera</taxon>
        <taxon>Endopterygota</taxon>
        <taxon>Hymenoptera</taxon>
        <taxon>Apocrita</taxon>
        <taxon>Proctotrupomorpha</taxon>
        <taxon>Chalcidoidea</taxon>
        <taxon>Trichogrammatidae</taxon>
        <taxon>Trichogramma</taxon>
    </lineage>
</organism>
<comment type="subcellular location">
    <subcellularLocation>
        <location evidence="1">Secreted</location>
        <location evidence="1">Extracellular space</location>
    </subcellularLocation>
</comment>
<name>A0ABD2W5L7_9HYME</name>
<dbReference type="FunFam" id="2.40.10.10:FF:000047">
    <property type="entry name" value="Trypsin eta"/>
    <property type="match status" value="1"/>
</dbReference>
<evidence type="ECO:0000256" key="6">
    <source>
        <dbReference type="ARBA" id="ARBA00023157"/>
    </source>
</evidence>
<feature type="signal peptide" evidence="8">
    <location>
        <begin position="1"/>
        <end position="19"/>
    </location>
</feature>
<reference evidence="10 11" key="1">
    <citation type="journal article" date="2024" name="bioRxiv">
        <title>A reference genome for Trichogramma kaykai: A tiny desert-dwelling parasitoid wasp with competing sex-ratio distorters.</title>
        <authorList>
            <person name="Culotta J."/>
            <person name="Lindsey A.R."/>
        </authorList>
    </citation>
    <scope>NUCLEOTIDE SEQUENCE [LARGE SCALE GENOMIC DNA]</scope>
    <source>
        <strain evidence="10 11">KSX58</strain>
    </source>
</reference>
<dbReference type="SUPFAM" id="SSF50494">
    <property type="entry name" value="Trypsin-like serine proteases"/>
    <property type="match status" value="1"/>
</dbReference>
<dbReference type="InterPro" id="IPR009003">
    <property type="entry name" value="Peptidase_S1_PA"/>
</dbReference>
<accession>A0ABD2W5L7</accession>
<dbReference type="GO" id="GO:0005576">
    <property type="term" value="C:extracellular region"/>
    <property type="evidence" value="ECO:0007669"/>
    <property type="project" value="UniProtKB-SubCell"/>
</dbReference>
<feature type="domain" description="Peptidase S1" evidence="9">
    <location>
        <begin position="35"/>
        <end position="272"/>
    </location>
</feature>
<gene>
    <name evidence="10" type="ORF">TKK_017193</name>
</gene>
<comment type="caution">
    <text evidence="10">The sequence shown here is derived from an EMBL/GenBank/DDBJ whole genome shotgun (WGS) entry which is preliminary data.</text>
</comment>
<dbReference type="Gene3D" id="2.40.10.10">
    <property type="entry name" value="Trypsin-like serine proteases"/>
    <property type="match status" value="1"/>
</dbReference>
<dbReference type="GO" id="GO:0004252">
    <property type="term" value="F:serine-type endopeptidase activity"/>
    <property type="evidence" value="ECO:0007669"/>
    <property type="project" value="UniProtKB-EC"/>
</dbReference>
<evidence type="ECO:0000313" key="10">
    <source>
        <dbReference type="EMBL" id="KAL3388158.1"/>
    </source>
</evidence>
<dbReference type="PROSITE" id="PS00134">
    <property type="entry name" value="TRYPSIN_HIS"/>
    <property type="match status" value="1"/>
</dbReference>
<dbReference type="Pfam" id="PF00089">
    <property type="entry name" value="Trypsin"/>
    <property type="match status" value="1"/>
</dbReference>
<keyword evidence="11" id="KW-1185">Reference proteome</keyword>
<dbReference type="InterPro" id="IPR001314">
    <property type="entry name" value="Peptidase_S1A"/>
</dbReference>
<keyword evidence="2" id="KW-0964">Secreted</keyword>
<keyword evidence="5" id="KW-0720">Serine protease</keyword>
<dbReference type="GO" id="GO:0016485">
    <property type="term" value="P:protein processing"/>
    <property type="evidence" value="ECO:0007669"/>
    <property type="project" value="UniProtKB-ARBA"/>
</dbReference>
<protein>
    <recommendedName>
        <fullName evidence="7">chymotrypsin</fullName>
        <ecNumber evidence="7">3.4.21.1</ecNumber>
    </recommendedName>
</protein>
<feature type="chain" id="PRO_5044888722" description="chymotrypsin" evidence="8">
    <location>
        <begin position="20"/>
        <end position="315"/>
    </location>
</feature>
<evidence type="ECO:0000313" key="11">
    <source>
        <dbReference type="Proteomes" id="UP001627154"/>
    </source>
</evidence>
<evidence type="ECO:0000256" key="5">
    <source>
        <dbReference type="ARBA" id="ARBA00022825"/>
    </source>
</evidence>
<evidence type="ECO:0000256" key="8">
    <source>
        <dbReference type="SAM" id="SignalP"/>
    </source>
</evidence>
<dbReference type="Proteomes" id="UP001627154">
    <property type="component" value="Unassembled WGS sequence"/>
</dbReference>
<keyword evidence="4" id="KW-0378">Hydrolase</keyword>
<dbReference type="EC" id="3.4.21.1" evidence="7"/>
<keyword evidence="6" id="KW-1015">Disulfide bond</keyword>
<evidence type="ECO:0000256" key="2">
    <source>
        <dbReference type="ARBA" id="ARBA00022525"/>
    </source>
</evidence>
<dbReference type="AlphaFoldDB" id="A0ABD2W5L7"/>
<proteinExistence type="predicted"/>
<sequence length="315" mass="35017">MAMYAILFLWVLLFYFADAGVLKTRRGSREVSGRIVNGTEADMGQFPFLVSLRRTNERHFCSGTIIAKKWILTAAHCMKDPQSPFGDNLAPSAIVVVAGEIVLKNSNRSNQKNKVVKIVVHPEFSDETYANDIALLELEHSFMLKSVLVHKLTINREFVEPGTACRVAGWGYTNFTEKKLSPILLYVDVPLMNRSKCQELMFSESTLPQGLMCAGYLEGGRDACEGDSGGGLVCNGALSGIVSAGYECASPNLPGMYTDVKHFLPWIAKYVDEIPLLQEDDLNKETVHLGLVYRLYKIVRDAFFLIDGLLYLLTS</sequence>
<dbReference type="PRINTS" id="PR00722">
    <property type="entry name" value="CHYMOTRYPSIN"/>
</dbReference>
<evidence type="ECO:0000256" key="1">
    <source>
        <dbReference type="ARBA" id="ARBA00004239"/>
    </source>
</evidence>
<keyword evidence="8" id="KW-0732">Signal</keyword>
<dbReference type="EMBL" id="JBJJXI010000136">
    <property type="protein sequence ID" value="KAL3388158.1"/>
    <property type="molecule type" value="Genomic_DNA"/>
</dbReference>
<dbReference type="InterPro" id="IPR001254">
    <property type="entry name" value="Trypsin_dom"/>
</dbReference>
<dbReference type="PANTHER" id="PTHR24252">
    <property type="entry name" value="ACROSIN-RELATED"/>
    <property type="match status" value="1"/>
</dbReference>
<evidence type="ECO:0000256" key="7">
    <source>
        <dbReference type="ARBA" id="ARBA00044036"/>
    </source>
</evidence>
<dbReference type="PANTHER" id="PTHR24252:SF7">
    <property type="entry name" value="HYALIN"/>
    <property type="match status" value="1"/>
</dbReference>
<evidence type="ECO:0000256" key="3">
    <source>
        <dbReference type="ARBA" id="ARBA00022670"/>
    </source>
</evidence>
<dbReference type="PROSITE" id="PS50240">
    <property type="entry name" value="TRYPSIN_DOM"/>
    <property type="match status" value="1"/>
</dbReference>
<evidence type="ECO:0000259" key="9">
    <source>
        <dbReference type="PROSITE" id="PS50240"/>
    </source>
</evidence>
<keyword evidence="3" id="KW-0645">Protease</keyword>
<evidence type="ECO:0000256" key="4">
    <source>
        <dbReference type="ARBA" id="ARBA00022801"/>
    </source>
</evidence>